<evidence type="ECO:0000313" key="2">
    <source>
        <dbReference type="EMBL" id="CAG2158766.1"/>
    </source>
</evidence>
<evidence type="ECO:0000259" key="1">
    <source>
        <dbReference type="Pfam" id="PF04577"/>
    </source>
</evidence>
<protein>
    <recommendedName>
        <fullName evidence="1">Glycosyltransferase 61 catalytic domain-containing protein</fullName>
    </recommendedName>
</protein>
<sequence>MTFVYRTLRRVKVLLRSVVTGSLPQAQTWPLDVAYYEARYGSNPMPGGPAKHYSGPGSSLGYDPLPLFDSAFYRAQLGEADARDGTLLDHYLRTGAAQGLDPSPLFSSRAYLAWNQDVAAAGVNPLEHFILHGEGEGRRWIDVEAPGVLQAARGILARDPLNRFAARVIAERLSQFFDADYYRTQMGSEAQEPLQHYLLHGASSTLDPHPMFSASQYCRAAGVDALPVGMTLLEHYLASDAARKVSPSVLFDRDDYLLMNPDVNAAGVDPFEHFVRWGDAEGRLPVSLERIDLDERIAAVLREVPSHPQALRLQAIRMLETGNASLALQMLEGKGESIPAALYQALRGQALQHGGHIEEAIAAYHLSMATSSIDASKADLEVAGLLAREGYRAEMRGALDLAEASYKAALGKGLPEPHPIRDRLANLVYGKGDIDLAMSLLAVRDDGQPTQILELPLSSVYAHGKRGACAYTEFLPTRSIEPIAPAFLRPPAALTAEAGILEAPPFYRATLDDCVAASRCNAILHQDTLLCDLAAHPASSRALFGDRLRERQVIRARFAGRALTEWPATDPVHIERGLMMFGVQSRNFGHWCVEYLPRMLAYDGVEDNEGFPLIVDAGMPKSHLDSLELLNEKRREIVVLEPDTLVHFGHLAIAPVPAYFPLDGLDGHAYDAVWPRDVLGRLKKRMLAAIEARIGTPRTRERRIFISRRAFSSRQMVNEVEIGSLLATYGFETVYPEDLSFLEQIDVFRSAAIVVGSCSSAMSNTLYCAAGTPAIGLIHDEPNFNFRGYASYSDAGGVPMLFVQNQSLPGQHAVHAFHRNYCVNPDDLREALRWAERRLLARGELVSDG</sequence>
<dbReference type="Proteomes" id="UP000672657">
    <property type="component" value="Unassembled WGS sequence"/>
</dbReference>
<organism evidence="2 3">
    <name type="scientific">Cupriavidus numazuensis</name>
    <dbReference type="NCBI Taxonomy" id="221992"/>
    <lineage>
        <taxon>Bacteria</taxon>
        <taxon>Pseudomonadati</taxon>
        <taxon>Pseudomonadota</taxon>
        <taxon>Betaproteobacteria</taxon>
        <taxon>Burkholderiales</taxon>
        <taxon>Burkholderiaceae</taxon>
        <taxon>Cupriavidus</taxon>
    </lineage>
</organism>
<proteinExistence type="predicted"/>
<dbReference type="InterPro" id="IPR049625">
    <property type="entry name" value="Glyco_transf_61_cat"/>
</dbReference>
<gene>
    <name evidence="2" type="ORF">LMG26411_06184</name>
</gene>
<evidence type="ECO:0000313" key="3">
    <source>
        <dbReference type="Proteomes" id="UP000672657"/>
    </source>
</evidence>
<dbReference type="Pfam" id="PF04577">
    <property type="entry name" value="Glyco_transf_61"/>
    <property type="match status" value="1"/>
</dbReference>
<dbReference type="EMBL" id="CAJPVI010000049">
    <property type="protein sequence ID" value="CAG2158766.1"/>
    <property type="molecule type" value="Genomic_DNA"/>
</dbReference>
<dbReference type="Gene3D" id="1.25.40.10">
    <property type="entry name" value="Tetratricopeptide repeat domain"/>
    <property type="match status" value="1"/>
</dbReference>
<reference evidence="2 3" key="1">
    <citation type="submission" date="2021-03" db="EMBL/GenBank/DDBJ databases">
        <authorList>
            <person name="Peeters C."/>
        </authorList>
    </citation>
    <scope>NUCLEOTIDE SEQUENCE [LARGE SCALE GENOMIC DNA]</scope>
    <source>
        <strain evidence="2 3">LMG 26411</strain>
    </source>
</reference>
<dbReference type="RefSeq" id="WP_211957022.1">
    <property type="nucleotide sequence ID" value="NZ_CAJPVI010000049.1"/>
</dbReference>
<dbReference type="InterPro" id="IPR011990">
    <property type="entry name" value="TPR-like_helical_dom_sf"/>
</dbReference>
<keyword evidence="3" id="KW-1185">Reference proteome</keyword>
<feature type="domain" description="Glycosyltransferase 61 catalytic" evidence="1">
    <location>
        <begin position="588"/>
        <end position="773"/>
    </location>
</feature>
<accession>A0ABM8TRE7</accession>
<name>A0ABM8TRE7_9BURK</name>
<comment type="caution">
    <text evidence="2">The sequence shown here is derived from an EMBL/GenBank/DDBJ whole genome shotgun (WGS) entry which is preliminary data.</text>
</comment>